<evidence type="ECO:0000313" key="1">
    <source>
        <dbReference type="EMBL" id="OWK43050.1"/>
    </source>
</evidence>
<comment type="caution">
    <text evidence="1">The sequence shown here is derived from an EMBL/GenBank/DDBJ whole genome shotgun (WGS) entry which is preliminary data.</text>
</comment>
<protein>
    <submittedName>
        <fullName evidence="1">Uncharacterized protein</fullName>
    </submittedName>
</protein>
<dbReference type="Proteomes" id="UP000214646">
    <property type="component" value="Unassembled WGS sequence"/>
</dbReference>
<dbReference type="EMBL" id="NIDE01000004">
    <property type="protein sequence ID" value="OWK43050.1"/>
    <property type="molecule type" value="Genomic_DNA"/>
</dbReference>
<gene>
    <name evidence="1" type="ORF">FRUB_02649</name>
</gene>
<keyword evidence="2" id="KW-1185">Reference proteome</keyword>
<proteinExistence type="predicted"/>
<accession>A0A225DNJ4</accession>
<dbReference type="AlphaFoldDB" id="A0A225DNJ4"/>
<evidence type="ECO:0000313" key="2">
    <source>
        <dbReference type="Proteomes" id="UP000214646"/>
    </source>
</evidence>
<organism evidence="1 2">
    <name type="scientific">Fimbriiglobus ruber</name>
    <dbReference type="NCBI Taxonomy" id="1908690"/>
    <lineage>
        <taxon>Bacteria</taxon>
        <taxon>Pseudomonadati</taxon>
        <taxon>Planctomycetota</taxon>
        <taxon>Planctomycetia</taxon>
        <taxon>Gemmatales</taxon>
        <taxon>Gemmataceae</taxon>
        <taxon>Fimbriiglobus</taxon>
    </lineage>
</organism>
<reference evidence="2" key="1">
    <citation type="submission" date="2017-06" db="EMBL/GenBank/DDBJ databases">
        <title>Genome analysis of Fimbriiglobus ruber SP5, the first member of the order Planctomycetales with confirmed chitinolytic capability.</title>
        <authorList>
            <person name="Ravin N.V."/>
            <person name="Rakitin A.L."/>
            <person name="Ivanova A.A."/>
            <person name="Beletsky A.V."/>
            <person name="Kulichevskaya I.S."/>
            <person name="Mardanov A.V."/>
            <person name="Dedysh S.N."/>
        </authorList>
    </citation>
    <scope>NUCLEOTIDE SEQUENCE [LARGE SCALE GENOMIC DNA]</scope>
    <source>
        <strain evidence="2">SP5</strain>
    </source>
</reference>
<name>A0A225DNJ4_9BACT</name>
<sequence length="48" mass="5454">MFWGGWTRGNTGFYDPDSLPHEKNPIFPLLLLAPSFYDHGGRVARCES</sequence>